<dbReference type="Pfam" id="PF10294">
    <property type="entry name" value="Methyltransf_16"/>
    <property type="match status" value="1"/>
</dbReference>
<dbReference type="AlphaFoldDB" id="A0AAD7U7M3"/>
<comment type="caution">
    <text evidence="1">The sequence shown here is derived from an EMBL/GenBank/DDBJ whole genome shotgun (WGS) entry which is preliminary data.</text>
</comment>
<dbReference type="PANTHER" id="PTHR14614">
    <property type="entry name" value="HEPATOCELLULAR CARCINOMA-ASSOCIATED ANTIGEN"/>
    <property type="match status" value="1"/>
</dbReference>
<dbReference type="EMBL" id="JAQMWT010000544">
    <property type="protein sequence ID" value="KAJ8599780.1"/>
    <property type="molecule type" value="Genomic_DNA"/>
</dbReference>
<evidence type="ECO:0000313" key="1">
    <source>
        <dbReference type="EMBL" id="KAJ8599780.1"/>
    </source>
</evidence>
<dbReference type="SUPFAM" id="SSF53335">
    <property type="entry name" value="S-adenosyl-L-methionine-dependent methyltransferases"/>
    <property type="match status" value="1"/>
</dbReference>
<dbReference type="InterPro" id="IPR019410">
    <property type="entry name" value="Methyltransf_16"/>
</dbReference>
<sequence length="237" mass="25251">MRVVGGLAVMTRLHEGSRTLPPMVQLDGRGFGLEGGIVSSSAEELWDWAWATGYAERYDPDPSCGTLWAAAQHLALSLREEDVRGKNVVELGAGLGVPGIVAKRLGAADVNLIDREPLALHMAMATAELNGVSVRATKADFTDVTQQEGVDLVLAADVLYDEKKCVEALATTIESLVLGKNNNGGRALVADPAGGRAHGARDAFCEAARRRGARIAETPFDHKSGLEPTVLLDLRWN</sequence>
<dbReference type="InterPro" id="IPR029063">
    <property type="entry name" value="SAM-dependent_MTases_sf"/>
</dbReference>
<accession>A0AAD7U7M3</accession>
<dbReference type="Gene3D" id="3.40.50.150">
    <property type="entry name" value="Vaccinia Virus protein VP39"/>
    <property type="match status" value="1"/>
</dbReference>
<evidence type="ECO:0000313" key="2">
    <source>
        <dbReference type="Proteomes" id="UP001230188"/>
    </source>
</evidence>
<protein>
    <recommendedName>
        <fullName evidence="3">Methyltransferase domain-containing protein</fullName>
    </recommendedName>
</protein>
<proteinExistence type="predicted"/>
<dbReference type="Proteomes" id="UP001230188">
    <property type="component" value="Unassembled WGS sequence"/>
</dbReference>
<keyword evidence="2" id="KW-1185">Reference proteome</keyword>
<evidence type="ECO:0008006" key="3">
    <source>
        <dbReference type="Google" id="ProtNLM"/>
    </source>
</evidence>
<reference evidence="1" key="1">
    <citation type="submission" date="2023-01" db="EMBL/GenBank/DDBJ databases">
        <title>Metagenome sequencing of chrysophaentin producing Chrysophaeum taylorii.</title>
        <authorList>
            <person name="Davison J."/>
            <person name="Bewley C."/>
        </authorList>
    </citation>
    <scope>NUCLEOTIDE SEQUENCE</scope>
    <source>
        <strain evidence="1">NIES-1699</strain>
    </source>
</reference>
<organism evidence="1 2">
    <name type="scientific">Chrysophaeum taylorii</name>
    <dbReference type="NCBI Taxonomy" id="2483200"/>
    <lineage>
        <taxon>Eukaryota</taxon>
        <taxon>Sar</taxon>
        <taxon>Stramenopiles</taxon>
        <taxon>Ochrophyta</taxon>
        <taxon>Pelagophyceae</taxon>
        <taxon>Pelagomonadales</taxon>
        <taxon>Pelagomonadaceae</taxon>
        <taxon>Chrysophaeum</taxon>
    </lineage>
</organism>
<dbReference type="PANTHER" id="PTHR14614:SF130">
    <property type="entry name" value="PROTEIN-LYSINE N-METHYLTRANSFERASE EEF2KMT"/>
    <property type="match status" value="1"/>
</dbReference>
<gene>
    <name evidence="1" type="ORF">CTAYLR_003989</name>
</gene>
<name>A0AAD7U7M3_9STRA</name>